<keyword evidence="2" id="KW-1185">Reference proteome</keyword>
<dbReference type="PANTHER" id="PTHR13510">
    <property type="entry name" value="FYVE-FINGER-CONTAINING RAB5 EFFECTOR PROTEIN RABENOSYN-5-RELATED"/>
    <property type="match status" value="1"/>
</dbReference>
<protein>
    <recommendedName>
        <fullName evidence="3">START domain-containing protein</fullName>
    </recommendedName>
</protein>
<evidence type="ECO:0000313" key="2">
    <source>
        <dbReference type="Proteomes" id="UP000005238"/>
    </source>
</evidence>
<proteinExistence type="predicted"/>
<accession>H3GZN7</accession>
<evidence type="ECO:0008006" key="3">
    <source>
        <dbReference type="Google" id="ProtNLM"/>
    </source>
</evidence>
<dbReference type="Proteomes" id="UP000005238">
    <property type="component" value="Unassembled WGS sequence"/>
</dbReference>
<reference evidence="1" key="2">
    <citation type="submission" date="2015-06" db="UniProtKB">
        <authorList>
            <consortium name="EnsemblProtists"/>
        </authorList>
    </citation>
    <scope>IDENTIFICATION</scope>
    <source>
        <strain evidence="1">Pr102</strain>
    </source>
</reference>
<dbReference type="VEuPathDB" id="FungiDB:KRP23_1034"/>
<dbReference type="Gene3D" id="3.30.530.20">
    <property type="match status" value="1"/>
</dbReference>
<evidence type="ECO:0000313" key="1">
    <source>
        <dbReference type="EnsemblProtists" id="Phyra83287"/>
    </source>
</evidence>
<name>H3GZN7_PHYRM</name>
<dbReference type="eggNOG" id="ENOG502RA2R">
    <property type="taxonomic scope" value="Eukaryota"/>
</dbReference>
<dbReference type="AlphaFoldDB" id="H3GZN7"/>
<sequence length="256" mass="29079">MTKDRFASSPFADVRVSDLERHELINLADIYVEDYIEKYEEFVVTGKRRVDKHRWQHVKSKDNLHVYTERNRKVLSRAGMTLKDSLSATQQLRPSSTVLNPPVVLSVGTFSGELDDLMYGVVNPTLDDMRIKASYVHGFGSAAALCSVLEPTKKDPFRSIVIKWIAVDMPLQSTNLVKSRDFVFIEATGTTYLSNGDRIGYHLLHSIEFPQTKPLPNKIRGNLSMFGCFKRKHRQVIENFAWGIVDAGAPTLSVWF</sequence>
<organism evidence="1 2">
    <name type="scientific">Phytophthora ramorum</name>
    <name type="common">Sudden oak death agent</name>
    <dbReference type="NCBI Taxonomy" id="164328"/>
    <lineage>
        <taxon>Eukaryota</taxon>
        <taxon>Sar</taxon>
        <taxon>Stramenopiles</taxon>
        <taxon>Oomycota</taxon>
        <taxon>Peronosporomycetes</taxon>
        <taxon>Peronosporales</taxon>
        <taxon>Peronosporaceae</taxon>
        <taxon>Phytophthora</taxon>
    </lineage>
</organism>
<dbReference type="HOGENOM" id="CLU_015303_4_0_1"/>
<dbReference type="EMBL" id="DS566083">
    <property type="status" value="NOT_ANNOTATED_CDS"/>
    <property type="molecule type" value="Genomic_DNA"/>
</dbReference>
<dbReference type="VEuPathDB" id="FungiDB:KRP22_10447"/>
<dbReference type="STRING" id="164328.H3GZN7"/>
<dbReference type="InterPro" id="IPR023393">
    <property type="entry name" value="START-like_dom_sf"/>
</dbReference>
<dbReference type="InParanoid" id="H3GZN7"/>
<dbReference type="InterPro" id="IPR052727">
    <property type="entry name" value="Rab4/Rab5_effector"/>
</dbReference>
<reference evidence="2" key="1">
    <citation type="journal article" date="2006" name="Science">
        <title>Phytophthora genome sequences uncover evolutionary origins and mechanisms of pathogenesis.</title>
        <authorList>
            <person name="Tyler B.M."/>
            <person name="Tripathy S."/>
            <person name="Zhang X."/>
            <person name="Dehal P."/>
            <person name="Jiang R.H."/>
            <person name="Aerts A."/>
            <person name="Arredondo F.D."/>
            <person name="Baxter L."/>
            <person name="Bensasson D."/>
            <person name="Beynon J.L."/>
            <person name="Chapman J."/>
            <person name="Damasceno C.M."/>
            <person name="Dorrance A.E."/>
            <person name="Dou D."/>
            <person name="Dickerman A.W."/>
            <person name="Dubchak I.L."/>
            <person name="Garbelotto M."/>
            <person name="Gijzen M."/>
            <person name="Gordon S.G."/>
            <person name="Govers F."/>
            <person name="Grunwald N.J."/>
            <person name="Huang W."/>
            <person name="Ivors K.L."/>
            <person name="Jones R.W."/>
            <person name="Kamoun S."/>
            <person name="Krampis K."/>
            <person name="Lamour K.H."/>
            <person name="Lee M.K."/>
            <person name="McDonald W.H."/>
            <person name="Medina M."/>
            <person name="Meijer H.J."/>
            <person name="Nordberg E.K."/>
            <person name="Maclean D.J."/>
            <person name="Ospina-Giraldo M.D."/>
            <person name="Morris P.F."/>
            <person name="Phuntumart V."/>
            <person name="Putnam N.H."/>
            <person name="Rash S."/>
            <person name="Rose J.K."/>
            <person name="Sakihama Y."/>
            <person name="Salamov A.A."/>
            <person name="Savidor A."/>
            <person name="Scheuring C.F."/>
            <person name="Smith B.M."/>
            <person name="Sobral B.W."/>
            <person name="Terry A."/>
            <person name="Torto-Alalibo T.A."/>
            <person name="Win J."/>
            <person name="Xu Z."/>
            <person name="Zhang H."/>
            <person name="Grigoriev I.V."/>
            <person name="Rokhsar D.S."/>
            <person name="Boore J.L."/>
        </authorList>
    </citation>
    <scope>NUCLEOTIDE SEQUENCE [LARGE SCALE GENOMIC DNA]</scope>
    <source>
        <strain evidence="2">Pr102</strain>
    </source>
</reference>
<dbReference type="PANTHER" id="PTHR13510:SF44">
    <property type="entry name" value="RABENOSYN-5"/>
    <property type="match status" value="1"/>
</dbReference>
<dbReference type="EnsemblProtists" id="Phyra83287">
    <property type="protein sequence ID" value="Phyra83287"/>
    <property type="gene ID" value="Phyra83287"/>
</dbReference>